<feature type="domain" description="ABC transporter" evidence="9">
    <location>
        <begin position="27"/>
        <end position="277"/>
    </location>
</feature>
<dbReference type="Pfam" id="PF00005">
    <property type="entry name" value="ABC_tran"/>
    <property type="match status" value="1"/>
</dbReference>
<comment type="caution">
    <text evidence="10">The sequence shown here is derived from an EMBL/GenBank/DDBJ whole genome shotgun (WGS) entry which is preliminary data.</text>
</comment>
<dbReference type="InterPro" id="IPR027417">
    <property type="entry name" value="P-loop_NTPase"/>
</dbReference>
<evidence type="ECO:0000256" key="7">
    <source>
        <dbReference type="ARBA" id="ARBA00023136"/>
    </source>
</evidence>
<protein>
    <submittedName>
        <fullName evidence="10">ABC transporter ATP-binding protein</fullName>
    </submittedName>
</protein>
<keyword evidence="4" id="KW-1003">Cell membrane</keyword>
<evidence type="ECO:0000256" key="3">
    <source>
        <dbReference type="ARBA" id="ARBA00022448"/>
    </source>
</evidence>
<dbReference type="InterPro" id="IPR050388">
    <property type="entry name" value="ABC_Ni/Peptide_Import"/>
</dbReference>
<dbReference type="GO" id="GO:0005524">
    <property type="term" value="F:ATP binding"/>
    <property type="evidence" value="ECO:0007669"/>
    <property type="project" value="UniProtKB-KW"/>
</dbReference>
<dbReference type="Gene3D" id="3.40.50.300">
    <property type="entry name" value="P-loop containing nucleotide triphosphate hydrolases"/>
    <property type="match status" value="1"/>
</dbReference>
<feature type="compositionally biased region" description="Basic and acidic residues" evidence="8">
    <location>
        <begin position="1"/>
        <end position="12"/>
    </location>
</feature>
<dbReference type="InterPro" id="IPR003593">
    <property type="entry name" value="AAA+_ATPase"/>
</dbReference>
<dbReference type="Proteomes" id="UP001356095">
    <property type="component" value="Unassembled WGS sequence"/>
</dbReference>
<keyword evidence="5" id="KW-0547">Nucleotide-binding</keyword>
<name>A0ABU7K5H8_9ACTN</name>
<comment type="similarity">
    <text evidence="2">Belongs to the ABC transporter superfamily.</text>
</comment>
<dbReference type="SUPFAM" id="SSF52540">
    <property type="entry name" value="P-loop containing nucleoside triphosphate hydrolases"/>
    <property type="match status" value="1"/>
</dbReference>
<evidence type="ECO:0000256" key="6">
    <source>
        <dbReference type="ARBA" id="ARBA00022840"/>
    </source>
</evidence>
<dbReference type="Pfam" id="PF08352">
    <property type="entry name" value="oligo_HPY"/>
    <property type="match status" value="1"/>
</dbReference>
<gene>
    <name evidence="10" type="ORF">Q8791_09640</name>
</gene>
<organism evidence="10 11">
    <name type="scientific">Nocardiopsis codii</name>
    <dbReference type="NCBI Taxonomy" id="3065942"/>
    <lineage>
        <taxon>Bacteria</taxon>
        <taxon>Bacillati</taxon>
        <taxon>Actinomycetota</taxon>
        <taxon>Actinomycetes</taxon>
        <taxon>Streptosporangiales</taxon>
        <taxon>Nocardiopsidaceae</taxon>
        <taxon>Nocardiopsis</taxon>
    </lineage>
</organism>
<dbReference type="CDD" id="cd03257">
    <property type="entry name" value="ABC_NikE_OppD_transporters"/>
    <property type="match status" value="1"/>
</dbReference>
<dbReference type="RefSeq" id="WP_330091274.1">
    <property type="nucleotide sequence ID" value="NZ_JAUZMY010000007.1"/>
</dbReference>
<dbReference type="InterPro" id="IPR003439">
    <property type="entry name" value="ABC_transporter-like_ATP-bd"/>
</dbReference>
<comment type="subcellular location">
    <subcellularLocation>
        <location evidence="1">Cell membrane</location>
        <topology evidence="1">Peripheral membrane protein</topology>
    </subcellularLocation>
</comment>
<evidence type="ECO:0000259" key="9">
    <source>
        <dbReference type="PROSITE" id="PS50893"/>
    </source>
</evidence>
<dbReference type="PROSITE" id="PS50893">
    <property type="entry name" value="ABC_TRANSPORTER_2"/>
    <property type="match status" value="1"/>
</dbReference>
<evidence type="ECO:0000256" key="8">
    <source>
        <dbReference type="SAM" id="MobiDB-lite"/>
    </source>
</evidence>
<dbReference type="EMBL" id="JAUZMY010000007">
    <property type="protein sequence ID" value="MEE2037480.1"/>
    <property type="molecule type" value="Genomic_DNA"/>
</dbReference>
<evidence type="ECO:0000256" key="2">
    <source>
        <dbReference type="ARBA" id="ARBA00005417"/>
    </source>
</evidence>
<dbReference type="NCBIfam" id="TIGR01727">
    <property type="entry name" value="oligo_HPY"/>
    <property type="match status" value="1"/>
</dbReference>
<dbReference type="SMART" id="SM00382">
    <property type="entry name" value="AAA"/>
    <property type="match status" value="1"/>
</dbReference>
<keyword evidence="6 10" id="KW-0067">ATP-binding</keyword>
<reference evidence="10 11" key="1">
    <citation type="submission" date="2023-08" db="EMBL/GenBank/DDBJ databases">
        <authorList>
            <person name="Girao M."/>
            <person name="Carvalho M.F."/>
        </authorList>
    </citation>
    <scope>NUCLEOTIDE SEQUENCE [LARGE SCALE GENOMIC DNA]</scope>
    <source>
        <strain evidence="10 11">CT-R113</strain>
    </source>
</reference>
<dbReference type="InterPro" id="IPR013563">
    <property type="entry name" value="Oligopep_ABC_C"/>
</dbReference>
<evidence type="ECO:0000256" key="4">
    <source>
        <dbReference type="ARBA" id="ARBA00022475"/>
    </source>
</evidence>
<accession>A0ABU7K5H8</accession>
<sequence length="357" mass="37016">MNDGAPHDDGPHRAAPRGGAPDGAPLLSVRDLRVTLRGRGRSTVPAVRGLSFDVHPGEVVALVGESGAGKSLTARAVLGLAPYGAAVTGSVLLGGRELVGAPPSVLRSVRGRRMSLVPQDALTVLSPVHTVGGQIARAVRSVRGTGRAQTWQRAVDALDRVGIPDAARRAHAYPHEFSGGMRQRAVVAMATVNRPDVVFADEPTTALDPVMQARVLELLCGLREETGTAVVLITHDLGVVGGHADRVVVVYAGRHVESGPVDRVLTDPRAPYTAGLLAALPPRDAADRRLPAIAGAPPSPGSLPGGCSFAPRCPLAEARCRADEPAPVVAGEPGRLVSCHRWRDLPDPASSLFAVAP</sequence>
<dbReference type="PANTHER" id="PTHR43297">
    <property type="entry name" value="OLIGOPEPTIDE TRANSPORT ATP-BINDING PROTEIN APPD"/>
    <property type="match status" value="1"/>
</dbReference>
<evidence type="ECO:0000313" key="10">
    <source>
        <dbReference type="EMBL" id="MEE2037480.1"/>
    </source>
</evidence>
<keyword evidence="3" id="KW-0813">Transport</keyword>
<evidence type="ECO:0000313" key="11">
    <source>
        <dbReference type="Proteomes" id="UP001356095"/>
    </source>
</evidence>
<feature type="region of interest" description="Disordered" evidence="8">
    <location>
        <begin position="1"/>
        <end position="26"/>
    </location>
</feature>
<keyword evidence="7" id="KW-0472">Membrane</keyword>
<dbReference type="PANTHER" id="PTHR43297:SF2">
    <property type="entry name" value="DIPEPTIDE TRANSPORT ATP-BINDING PROTEIN DPPD"/>
    <property type="match status" value="1"/>
</dbReference>
<feature type="compositionally biased region" description="Low complexity" evidence="8">
    <location>
        <begin position="16"/>
        <end position="25"/>
    </location>
</feature>
<evidence type="ECO:0000256" key="1">
    <source>
        <dbReference type="ARBA" id="ARBA00004202"/>
    </source>
</evidence>
<dbReference type="PROSITE" id="PS00211">
    <property type="entry name" value="ABC_TRANSPORTER_1"/>
    <property type="match status" value="1"/>
</dbReference>
<proteinExistence type="inferred from homology"/>
<keyword evidence="11" id="KW-1185">Reference proteome</keyword>
<evidence type="ECO:0000256" key="5">
    <source>
        <dbReference type="ARBA" id="ARBA00022741"/>
    </source>
</evidence>
<dbReference type="InterPro" id="IPR017871">
    <property type="entry name" value="ABC_transporter-like_CS"/>
</dbReference>